<name>A0A7N2L2R5_QUELO</name>
<keyword evidence="2" id="KW-0812">Transmembrane</keyword>
<organism evidence="3 4">
    <name type="scientific">Quercus lobata</name>
    <name type="common">Valley oak</name>
    <dbReference type="NCBI Taxonomy" id="97700"/>
    <lineage>
        <taxon>Eukaryota</taxon>
        <taxon>Viridiplantae</taxon>
        <taxon>Streptophyta</taxon>
        <taxon>Embryophyta</taxon>
        <taxon>Tracheophyta</taxon>
        <taxon>Spermatophyta</taxon>
        <taxon>Magnoliopsida</taxon>
        <taxon>eudicotyledons</taxon>
        <taxon>Gunneridae</taxon>
        <taxon>Pentapetalae</taxon>
        <taxon>rosids</taxon>
        <taxon>fabids</taxon>
        <taxon>Fagales</taxon>
        <taxon>Fagaceae</taxon>
        <taxon>Quercus</taxon>
    </lineage>
</organism>
<proteinExistence type="inferred from homology"/>
<dbReference type="Gene3D" id="3.30.1380.20">
    <property type="entry name" value="Trafficking protein particle complex subunit 3"/>
    <property type="match status" value="1"/>
</dbReference>
<evidence type="ECO:0000313" key="3">
    <source>
        <dbReference type="EnsemblPlants" id="QL03p002083:mrna"/>
    </source>
</evidence>
<dbReference type="InterPro" id="IPR007194">
    <property type="entry name" value="TRAPP_component"/>
</dbReference>
<dbReference type="Proteomes" id="UP000594261">
    <property type="component" value="Chromosome 3"/>
</dbReference>
<dbReference type="EMBL" id="LRBV02000003">
    <property type="status" value="NOT_ANNOTATED_CDS"/>
    <property type="molecule type" value="Genomic_DNA"/>
</dbReference>
<dbReference type="EnsemblPlants" id="QL03p002083:mrna">
    <property type="protein sequence ID" value="QL03p002083:mrna"/>
    <property type="gene ID" value="QL03p002083"/>
</dbReference>
<dbReference type="Pfam" id="PF04051">
    <property type="entry name" value="TRAPP"/>
    <property type="match status" value="1"/>
</dbReference>
<sequence length="157" mass="18112">MKRMVSSYCDRRMVSRRSSDRSHWLSGWPPSLRTASMSSFYLVLLLKSCHGLLALYLGGYTMERPRFSDHLEAIKFICKVFCSEFFKKQIDNLKTNHRGTFVLQDNRFCWLACMSVNPSPENGDLSQYNYNPLAENKAAQATSMHLNFPCGIIRVLI</sequence>
<dbReference type="PANTHER" id="PTHR12817">
    <property type="entry name" value="TRAFFICKING PROTEIN PARTICLE COMPLEX SUBUNIT 6B"/>
    <property type="match status" value="1"/>
</dbReference>
<dbReference type="GO" id="GO:0005801">
    <property type="term" value="C:cis-Golgi network"/>
    <property type="evidence" value="ECO:0007669"/>
    <property type="project" value="TreeGrafter"/>
</dbReference>
<evidence type="ECO:0000256" key="2">
    <source>
        <dbReference type="SAM" id="Phobius"/>
    </source>
</evidence>
<dbReference type="AlphaFoldDB" id="A0A7N2L2R5"/>
<dbReference type="InterPro" id="IPR024096">
    <property type="entry name" value="NO_sig/Golgi_transp_ligand-bd"/>
</dbReference>
<reference evidence="3 4" key="1">
    <citation type="journal article" date="2016" name="G3 (Bethesda)">
        <title>First Draft Assembly and Annotation of the Genome of a California Endemic Oak Quercus lobata Nee (Fagaceae).</title>
        <authorList>
            <person name="Sork V.L."/>
            <person name="Fitz-Gibbon S.T."/>
            <person name="Puiu D."/>
            <person name="Crepeau M."/>
            <person name="Gugger P.F."/>
            <person name="Sherman R."/>
            <person name="Stevens K."/>
            <person name="Langley C.H."/>
            <person name="Pellegrini M."/>
            <person name="Salzberg S.L."/>
        </authorList>
    </citation>
    <scope>NUCLEOTIDE SEQUENCE [LARGE SCALE GENOMIC DNA]</scope>
    <source>
        <strain evidence="3 4">cv. SW786</strain>
    </source>
</reference>
<dbReference type="GO" id="GO:0006888">
    <property type="term" value="P:endoplasmic reticulum to Golgi vesicle-mediated transport"/>
    <property type="evidence" value="ECO:0007669"/>
    <property type="project" value="TreeGrafter"/>
</dbReference>
<dbReference type="Gramene" id="QL03p002083:mrna">
    <property type="protein sequence ID" value="QL03p002083:mrna"/>
    <property type="gene ID" value="QL03p002083"/>
</dbReference>
<dbReference type="SUPFAM" id="SSF111126">
    <property type="entry name" value="Ligand-binding domain in the NO signalling and Golgi transport"/>
    <property type="match status" value="1"/>
</dbReference>
<dbReference type="InterPro" id="IPR037992">
    <property type="entry name" value="TRAPPC6/Trs33"/>
</dbReference>
<comment type="similarity">
    <text evidence="1">Belongs to the TRAPP small subunits family. BET3 subfamily.</text>
</comment>
<reference evidence="3" key="2">
    <citation type="submission" date="2021-01" db="UniProtKB">
        <authorList>
            <consortium name="EnsemblPlants"/>
        </authorList>
    </citation>
    <scope>IDENTIFICATION</scope>
</reference>
<keyword evidence="4" id="KW-1185">Reference proteome</keyword>
<evidence type="ECO:0000256" key="1">
    <source>
        <dbReference type="ARBA" id="ARBA00006218"/>
    </source>
</evidence>
<keyword evidence="2" id="KW-0472">Membrane</keyword>
<dbReference type="CDD" id="cd14944">
    <property type="entry name" value="TRAPPC6A_Trs33"/>
    <property type="match status" value="1"/>
</dbReference>
<protein>
    <submittedName>
        <fullName evidence="3">Uncharacterized protein</fullName>
    </submittedName>
</protein>
<keyword evidence="2" id="KW-1133">Transmembrane helix</keyword>
<accession>A0A7N2L2R5</accession>
<dbReference type="InParanoid" id="A0A7N2L2R5"/>
<dbReference type="GO" id="GO:0030008">
    <property type="term" value="C:TRAPP complex"/>
    <property type="evidence" value="ECO:0007669"/>
    <property type="project" value="TreeGrafter"/>
</dbReference>
<feature type="transmembrane region" description="Helical" evidence="2">
    <location>
        <begin position="39"/>
        <end position="58"/>
    </location>
</feature>
<dbReference type="PANTHER" id="PTHR12817:SF0">
    <property type="entry name" value="GEO08327P1"/>
    <property type="match status" value="1"/>
</dbReference>
<dbReference type="GO" id="GO:0005802">
    <property type="term" value="C:trans-Golgi network"/>
    <property type="evidence" value="ECO:0007669"/>
    <property type="project" value="TreeGrafter"/>
</dbReference>
<evidence type="ECO:0000313" key="4">
    <source>
        <dbReference type="Proteomes" id="UP000594261"/>
    </source>
</evidence>